<keyword evidence="5" id="KW-1185">Reference proteome</keyword>
<protein>
    <submittedName>
        <fullName evidence="4">GNAT family N-acetyltransferase</fullName>
    </submittedName>
</protein>
<dbReference type="Proteomes" id="UP000204391">
    <property type="component" value="Chromosome"/>
</dbReference>
<sequence>MERWGYNMIRKATVADAEGIARVHVDCWRTTYKDIISEKFLTNLSYEQRTKLWVNNISRKNDSVFVAVNDDEKIIGFTSGGNVKLGEYQGYDGDVTSIYILKKFQGLGIGKKLLKRLFTEFESLNFHSVIVKVLEENKSCHFYEAMGAEIIDSTSIKMADDNLKLLVYGWEDIST</sequence>
<evidence type="ECO:0000256" key="2">
    <source>
        <dbReference type="ARBA" id="ARBA00023315"/>
    </source>
</evidence>
<accession>A0A221MEU7</accession>
<dbReference type="PROSITE" id="PS51186">
    <property type="entry name" value="GNAT"/>
    <property type="match status" value="1"/>
</dbReference>
<dbReference type="KEGG" id="vne:CFK40_14620"/>
<dbReference type="CDD" id="cd04301">
    <property type="entry name" value="NAT_SF"/>
    <property type="match status" value="1"/>
</dbReference>
<keyword evidence="2" id="KW-0012">Acyltransferase</keyword>
<dbReference type="InterPro" id="IPR016181">
    <property type="entry name" value="Acyl_CoA_acyltransferase"/>
</dbReference>
<keyword evidence="1 4" id="KW-0808">Transferase</keyword>
<evidence type="ECO:0000313" key="5">
    <source>
        <dbReference type="Proteomes" id="UP000204391"/>
    </source>
</evidence>
<evidence type="ECO:0000313" key="4">
    <source>
        <dbReference type="EMBL" id="ASN06165.1"/>
    </source>
</evidence>
<dbReference type="GO" id="GO:0016747">
    <property type="term" value="F:acyltransferase activity, transferring groups other than amino-acyl groups"/>
    <property type="evidence" value="ECO:0007669"/>
    <property type="project" value="InterPro"/>
</dbReference>
<organism evidence="4 5">
    <name type="scientific">Virgibacillus necropolis</name>
    <dbReference type="NCBI Taxonomy" id="163877"/>
    <lineage>
        <taxon>Bacteria</taxon>
        <taxon>Bacillati</taxon>
        <taxon>Bacillota</taxon>
        <taxon>Bacilli</taxon>
        <taxon>Bacillales</taxon>
        <taxon>Bacillaceae</taxon>
        <taxon>Virgibacillus</taxon>
    </lineage>
</organism>
<dbReference type="PANTHER" id="PTHR43800">
    <property type="entry name" value="PEPTIDYL-LYSINE N-ACETYLTRANSFERASE YJAB"/>
    <property type="match status" value="1"/>
</dbReference>
<dbReference type="PANTHER" id="PTHR43800:SF1">
    <property type="entry name" value="PEPTIDYL-LYSINE N-ACETYLTRANSFERASE YJAB"/>
    <property type="match status" value="1"/>
</dbReference>
<dbReference type="AlphaFoldDB" id="A0A221MEU7"/>
<evidence type="ECO:0000256" key="1">
    <source>
        <dbReference type="ARBA" id="ARBA00022679"/>
    </source>
</evidence>
<proteinExistence type="predicted"/>
<name>A0A221MEU7_9BACI</name>
<reference evidence="4 5" key="1">
    <citation type="journal article" date="2003" name="Int. J. Syst. Evol. Microbiol.">
        <title>Virgibacillus carmonensis sp. nov., Virgibacillus necropolis sp. nov. and Virgibacillus picturae sp. nov., three novel species isolated from deteriorated mural paintings, transfer of the species of the genus salibacillus to Virgibacillus, as Virgibacillus marismortui comb. nov. and Virgibacillus salexigens comb. nov., and emended description of the genus Virgibacillus.</title>
        <authorList>
            <person name="Heyrman J."/>
            <person name="Logan N.A."/>
            <person name="Busse H.J."/>
            <person name="Balcaen A."/>
            <person name="Lebbe L."/>
            <person name="Rodriguez-Diaz M."/>
            <person name="Swings J."/>
            <person name="De Vos P."/>
        </authorList>
    </citation>
    <scope>NUCLEOTIDE SEQUENCE [LARGE SCALE GENOMIC DNA]</scope>
    <source>
        <strain evidence="4 5">LMG 19488</strain>
    </source>
</reference>
<gene>
    <name evidence="4" type="ORF">CFK40_14620</name>
</gene>
<feature type="domain" description="N-acetyltransferase" evidence="3">
    <location>
        <begin position="7"/>
        <end position="173"/>
    </location>
</feature>
<dbReference type="InterPro" id="IPR000182">
    <property type="entry name" value="GNAT_dom"/>
</dbReference>
<dbReference type="OrthoDB" id="5292888at2"/>
<dbReference type="Gene3D" id="3.40.630.30">
    <property type="match status" value="1"/>
</dbReference>
<dbReference type="SUPFAM" id="SSF55729">
    <property type="entry name" value="Acyl-CoA N-acyltransferases (Nat)"/>
    <property type="match status" value="1"/>
</dbReference>
<dbReference type="EMBL" id="CP022437">
    <property type="protein sequence ID" value="ASN06165.1"/>
    <property type="molecule type" value="Genomic_DNA"/>
</dbReference>
<dbReference type="Pfam" id="PF00583">
    <property type="entry name" value="Acetyltransf_1"/>
    <property type="match status" value="1"/>
</dbReference>
<evidence type="ECO:0000259" key="3">
    <source>
        <dbReference type="PROSITE" id="PS51186"/>
    </source>
</evidence>